<gene>
    <name evidence="3" type="ORF">DNG_10363</name>
</gene>
<keyword evidence="4" id="KW-1185">Reference proteome</keyword>
<evidence type="ECO:0000313" key="4">
    <source>
        <dbReference type="Proteomes" id="UP001187682"/>
    </source>
</evidence>
<dbReference type="InterPro" id="IPR036047">
    <property type="entry name" value="F-box-like_dom_sf"/>
</dbReference>
<accession>A0AAE8N8U7</accession>
<organism evidence="3 4">
    <name type="scientific">Cephalotrichum gorgonifer</name>
    <dbReference type="NCBI Taxonomy" id="2041049"/>
    <lineage>
        <taxon>Eukaryota</taxon>
        <taxon>Fungi</taxon>
        <taxon>Dikarya</taxon>
        <taxon>Ascomycota</taxon>
        <taxon>Pezizomycotina</taxon>
        <taxon>Sordariomycetes</taxon>
        <taxon>Hypocreomycetidae</taxon>
        <taxon>Microascales</taxon>
        <taxon>Microascaceae</taxon>
        <taxon>Cephalotrichum</taxon>
    </lineage>
</organism>
<feature type="domain" description="F-box" evidence="2">
    <location>
        <begin position="8"/>
        <end position="54"/>
    </location>
</feature>
<feature type="region of interest" description="Disordered" evidence="1">
    <location>
        <begin position="83"/>
        <end position="116"/>
    </location>
</feature>
<dbReference type="InterPro" id="IPR001810">
    <property type="entry name" value="F-box_dom"/>
</dbReference>
<dbReference type="GO" id="GO:0000209">
    <property type="term" value="P:protein polyubiquitination"/>
    <property type="evidence" value="ECO:0007669"/>
    <property type="project" value="TreeGrafter"/>
</dbReference>
<dbReference type="InterPro" id="IPR039719">
    <property type="entry name" value="FBXO28"/>
</dbReference>
<dbReference type="Pfam" id="PF12937">
    <property type="entry name" value="F-box-like"/>
    <property type="match status" value="1"/>
</dbReference>
<name>A0AAE8N8U7_9PEZI</name>
<dbReference type="SUPFAM" id="SSF81383">
    <property type="entry name" value="F-box domain"/>
    <property type="match status" value="1"/>
</dbReference>
<feature type="compositionally biased region" description="Low complexity" evidence="1">
    <location>
        <begin position="86"/>
        <end position="112"/>
    </location>
</feature>
<reference evidence="3" key="1">
    <citation type="submission" date="2018-03" db="EMBL/GenBank/DDBJ databases">
        <authorList>
            <person name="Guldener U."/>
        </authorList>
    </citation>
    <scope>NUCLEOTIDE SEQUENCE</scope>
</reference>
<proteinExistence type="predicted"/>
<dbReference type="PROSITE" id="PS50181">
    <property type="entry name" value="FBOX"/>
    <property type="match status" value="1"/>
</dbReference>
<dbReference type="SMART" id="SM00256">
    <property type="entry name" value="FBOX"/>
    <property type="match status" value="1"/>
</dbReference>
<comment type="caution">
    <text evidence="3">The sequence shown here is derived from an EMBL/GenBank/DDBJ whole genome shotgun (WGS) entry which is preliminary data.</text>
</comment>
<dbReference type="EMBL" id="ONZQ02000023">
    <property type="protein sequence ID" value="SPO07668.1"/>
    <property type="molecule type" value="Genomic_DNA"/>
</dbReference>
<evidence type="ECO:0000313" key="3">
    <source>
        <dbReference type="EMBL" id="SPO07668.1"/>
    </source>
</evidence>
<protein>
    <recommendedName>
        <fullName evidence="2">F-box domain-containing protein</fullName>
    </recommendedName>
</protein>
<dbReference type="Proteomes" id="UP001187682">
    <property type="component" value="Unassembled WGS sequence"/>
</dbReference>
<evidence type="ECO:0000259" key="2">
    <source>
        <dbReference type="PROSITE" id="PS50181"/>
    </source>
</evidence>
<dbReference type="AlphaFoldDB" id="A0AAE8N8U7"/>
<dbReference type="Gene3D" id="1.20.1280.50">
    <property type="match status" value="1"/>
</dbReference>
<sequence length="662" mass="73948">MASDATVRRDIENLPDEILLAILAYLDEKTITALQLVSERFRTICRDDRLWQTRCFDQSRFFSNFLNWQALIQSQINHLNATHNLPATPATPADETTAAAVQTATTSSTPASRAHDRAQLLSQKLKNIRAISRKHLRANWDPSYPGERISWYDEYIHRYGPVTTNWFESPHEDGTATGLLNEVRGLALLNPCRAQRESSVGPLFAVSPLEDGTVCLFDVNGTRSRRGAILGSSRPGMLLDSGNESAKTSRSRRINSGVTECVSVDNQSNRAFFTAKSQLIEVDLERLDVISRQTFEWSITTLSEASPGVPLTVGTALGLHLHDHRVKRSHSPTHDEKIDLFAQIFSDDPIPPYAPLSQPTPLCIHHLPEAGLQDTISNDIYVAGRFPSILWYDRRKWPHILGSIHSGARLVSLTSLPYPFLNDAHQRRLGGLTPESILESKMAKGQTLIAAGEYETKGSLELTGLRSGQGKILGERSWDVTAGCRAQRPQKPWGYDKQSSQLNRQTASSAKIFSAIPHGTRIVFSDGCGDVKWFERDGITELRRHRIGSAEKHDPAYPSMFHQSANTGDFARKLLSTQTRHAGHSEGINTDDIVFWTGERLGMITFTSGKGFETKDFEDGAVSQRDVELEEKAEEYSMRMRRALEVHADEMRLTRNLVLGQP</sequence>
<evidence type="ECO:0000256" key="1">
    <source>
        <dbReference type="SAM" id="MobiDB-lite"/>
    </source>
</evidence>
<dbReference type="PANTHER" id="PTHR13252:SF9">
    <property type="entry name" value="F-BOX ONLY PROTEIN 28"/>
    <property type="match status" value="1"/>
</dbReference>
<dbReference type="PANTHER" id="PTHR13252">
    <property type="entry name" value="F-BOX ONLY PROTEIN 28"/>
    <property type="match status" value="1"/>
</dbReference>